<sequence>MNEEKRKLSGAPKIEVRPMSTGAGFRERTVKSGRIKQYLGSVTVCLLAFGFGTVVGWTSPVLETLQGDGSPVGKMTDDGVSWLGSLTFIGGIIGSFVWGRIADGFGRKIAGYCVTVPFIAGWTIILFGTSANMLYAARLLTGISGSGALIICPLYISEIAHDSIRGALGSYVILFMNGGVVAAYAVGAAASYRGLAVFCLAVPIVFLVLFFWLPETPNFYISKSRNDHAETSLLWYRGGNHKVASDEMENLTKGVSKKQESASYSDLISTRGNRKAMIIGLGLFTWQQFCGILALLTFVSSIFQSADPTMDSNKATIMVGLFQFAASYLSSLIVDRSGRKLLLLISYFMMGTSLFILGAYTYYKPEGLSWVPIACLCTHVVTYALGAGPVPYVVISETLRPKIKGLATSTIIFWGTFLAFISVQIFPFLNKQLGEHGNFMFFGAFCFFGFIFTWFLVPETKGVPLNDILAMLNGDPVGRIDAETINDEKADAACV</sequence>
<feature type="transmembrane region" description="Helical" evidence="5">
    <location>
        <begin position="439"/>
        <end position="457"/>
    </location>
</feature>
<feature type="transmembrane region" description="Helical" evidence="5">
    <location>
        <begin position="341"/>
        <end position="363"/>
    </location>
</feature>
<feature type="transmembrane region" description="Helical" evidence="5">
    <location>
        <begin position="135"/>
        <end position="156"/>
    </location>
</feature>
<evidence type="ECO:0000256" key="5">
    <source>
        <dbReference type="SAM" id="Phobius"/>
    </source>
</evidence>
<keyword evidence="7" id="KW-0813">Transport</keyword>
<evidence type="ECO:0000313" key="8">
    <source>
        <dbReference type="Proteomes" id="UP001307889"/>
    </source>
</evidence>
<dbReference type="SUPFAM" id="SSF103473">
    <property type="entry name" value="MFS general substrate transporter"/>
    <property type="match status" value="1"/>
</dbReference>
<evidence type="ECO:0000256" key="2">
    <source>
        <dbReference type="ARBA" id="ARBA00022692"/>
    </source>
</evidence>
<dbReference type="PRINTS" id="PR00171">
    <property type="entry name" value="SUGRTRNSPORT"/>
</dbReference>
<reference evidence="7 8" key="1">
    <citation type="submission" date="2023-09" db="EMBL/GenBank/DDBJ databases">
        <title>Nesidiocoris tenuis whole genome shotgun sequence.</title>
        <authorList>
            <person name="Shibata T."/>
            <person name="Shimoda M."/>
            <person name="Kobayashi T."/>
            <person name="Uehara T."/>
        </authorList>
    </citation>
    <scope>NUCLEOTIDE SEQUENCE [LARGE SCALE GENOMIC DNA]</scope>
    <source>
        <strain evidence="7 8">Japan</strain>
    </source>
</reference>
<feature type="transmembrane region" description="Helical" evidence="5">
    <location>
        <begin position="109"/>
        <end position="129"/>
    </location>
</feature>
<feature type="transmembrane region" description="Helical" evidence="5">
    <location>
        <begin position="168"/>
        <end position="186"/>
    </location>
</feature>
<keyword evidence="4 5" id="KW-0472">Membrane</keyword>
<organism evidence="7 8">
    <name type="scientific">Nesidiocoris tenuis</name>
    <dbReference type="NCBI Taxonomy" id="355587"/>
    <lineage>
        <taxon>Eukaryota</taxon>
        <taxon>Metazoa</taxon>
        <taxon>Ecdysozoa</taxon>
        <taxon>Arthropoda</taxon>
        <taxon>Hexapoda</taxon>
        <taxon>Insecta</taxon>
        <taxon>Pterygota</taxon>
        <taxon>Neoptera</taxon>
        <taxon>Paraneoptera</taxon>
        <taxon>Hemiptera</taxon>
        <taxon>Heteroptera</taxon>
        <taxon>Panheteroptera</taxon>
        <taxon>Cimicomorpha</taxon>
        <taxon>Miridae</taxon>
        <taxon>Dicyphina</taxon>
        <taxon>Nesidiocoris</taxon>
    </lineage>
</organism>
<feature type="domain" description="Major facilitator superfamily (MFS) profile" evidence="6">
    <location>
        <begin position="38"/>
        <end position="461"/>
    </location>
</feature>
<keyword evidence="3 5" id="KW-1133">Transmembrane helix</keyword>
<feature type="transmembrane region" description="Helical" evidence="5">
    <location>
        <begin position="315"/>
        <end position="334"/>
    </location>
</feature>
<dbReference type="InterPro" id="IPR050549">
    <property type="entry name" value="MFS_Trehalose_Transporter"/>
</dbReference>
<gene>
    <name evidence="7" type="ORF">NTJ_06981</name>
</gene>
<dbReference type="EMBL" id="AP028913">
    <property type="protein sequence ID" value="BES94172.1"/>
    <property type="molecule type" value="Genomic_DNA"/>
</dbReference>
<keyword evidence="7" id="KW-0762">Sugar transport</keyword>
<evidence type="ECO:0000259" key="6">
    <source>
        <dbReference type="PROSITE" id="PS50850"/>
    </source>
</evidence>
<dbReference type="Proteomes" id="UP001307889">
    <property type="component" value="Chromosome 5"/>
</dbReference>
<protein>
    <submittedName>
        <fullName evidence="7">Sugar transporter</fullName>
    </submittedName>
</protein>
<feature type="transmembrane region" description="Helical" evidence="5">
    <location>
        <begin position="406"/>
        <end position="427"/>
    </location>
</feature>
<feature type="transmembrane region" description="Helical" evidence="5">
    <location>
        <begin position="38"/>
        <end position="59"/>
    </location>
</feature>
<evidence type="ECO:0000256" key="4">
    <source>
        <dbReference type="ARBA" id="ARBA00023136"/>
    </source>
</evidence>
<proteinExistence type="predicted"/>
<keyword evidence="8" id="KW-1185">Reference proteome</keyword>
<feature type="transmembrane region" description="Helical" evidence="5">
    <location>
        <begin position="79"/>
        <end position="97"/>
    </location>
</feature>
<feature type="transmembrane region" description="Helical" evidence="5">
    <location>
        <begin position="192"/>
        <end position="213"/>
    </location>
</feature>
<feature type="transmembrane region" description="Helical" evidence="5">
    <location>
        <begin position="278"/>
        <end position="303"/>
    </location>
</feature>
<dbReference type="PROSITE" id="PS50850">
    <property type="entry name" value="MFS"/>
    <property type="match status" value="1"/>
</dbReference>
<name>A0ABN7AS45_9HEMI</name>
<evidence type="ECO:0000256" key="1">
    <source>
        <dbReference type="ARBA" id="ARBA00004141"/>
    </source>
</evidence>
<dbReference type="Gene3D" id="1.20.1250.20">
    <property type="entry name" value="MFS general substrate transporter like domains"/>
    <property type="match status" value="1"/>
</dbReference>
<feature type="transmembrane region" description="Helical" evidence="5">
    <location>
        <begin position="369"/>
        <end position="394"/>
    </location>
</feature>
<dbReference type="InterPro" id="IPR020846">
    <property type="entry name" value="MFS_dom"/>
</dbReference>
<accession>A0ABN7AS45</accession>
<dbReference type="Pfam" id="PF00083">
    <property type="entry name" value="Sugar_tr"/>
    <property type="match status" value="1"/>
</dbReference>
<dbReference type="PANTHER" id="PTHR48021:SF1">
    <property type="entry name" value="GH07001P-RELATED"/>
    <property type="match status" value="1"/>
</dbReference>
<dbReference type="PANTHER" id="PTHR48021">
    <property type="match status" value="1"/>
</dbReference>
<dbReference type="InterPro" id="IPR036259">
    <property type="entry name" value="MFS_trans_sf"/>
</dbReference>
<keyword evidence="2 5" id="KW-0812">Transmembrane</keyword>
<evidence type="ECO:0000256" key="3">
    <source>
        <dbReference type="ARBA" id="ARBA00022989"/>
    </source>
</evidence>
<evidence type="ECO:0000313" key="7">
    <source>
        <dbReference type="EMBL" id="BES94172.1"/>
    </source>
</evidence>
<dbReference type="InterPro" id="IPR005828">
    <property type="entry name" value="MFS_sugar_transport-like"/>
</dbReference>
<dbReference type="InterPro" id="IPR003663">
    <property type="entry name" value="Sugar/inositol_transpt"/>
</dbReference>
<comment type="subcellular location">
    <subcellularLocation>
        <location evidence="1">Membrane</location>
        <topology evidence="1">Multi-pass membrane protein</topology>
    </subcellularLocation>
</comment>